<feature type="domain" description="DUF4142" evidence="2">
    <location>
        <begin position="268"/>
        <end position="397"/>
    </location>
</feature>
<reference evidence="3" key="1">
    <citation type="submission" date="2021-01" db="EMBL/GenBank/DDBJ databases">
        <title>Whole genome shotgun sequence of Sphaerisporangium rufum NBRC 109079.</title>
        <authorList>
            <person name="Komaki H."/>
            <person name="Tamura T."/>
        </authorList>
    </citation>
    <scope>NUCLEOTIDE SEQUENCE</scope>
    <source>
        <strain evidence="3">NBRC 109079</strain>
    </source>
</reference>
<dbReference type="AlphaFoldDB" id="A0A919V0E9"/>
<evidence type="ECO:0000259" key="2">
    <source>
        <dbReference type="Pfam" id="PF13628"/>
    </source>
</evidence>
<comment type="caution">
    <text evidence="3">The sequence shown here is derived from an EMBL/GenBank/DDBJ whole genome shotgun (WGS) entry which is preliminary data.</text>
</comment>
<feature type="compositionally biased region" description="Pro residues" evidence="1">
    <location>
        <begin position="421"/>
        <end position="433"/>
    </location>
</feature>
<evidence type="ECO:0000313" key="3">
    <source>
        <dbReference type="EMBL" id="GII80006.1"/>
    </source>
</evidence>
<sequence length="459" mass="48385">MRLQQTRVALAAASGLAAIQFTGGCAGDQGTDGATAAGAPAFAAPTATPAGGVPLAPARGGPLSGADRDLLVKVRQAGLWETRVGDEARTRASRAKTREHLGEIARQHRKLDADVRSVATRLRVPLPDEATEEQRGWIAEISGKSGLDYDRTAVKRLRLAHGKVFPVIAQVRATSRNTLIRDFAERAARFVNDHMDMLEATGLAGPSAIPPPPPVLTAPDVVPSGEPAPVAPPVEELNARLGNGHPAADRIRVDGPAATGYGPLSGADLDLLVKVRQAGLWEIPVGRQAERRASRSRTRRNLGEISRQHVRLDADVRSVAARLRVPLPDEATEEQRGWIAEISGKSGLDYDRTAVKRLRLAHGKVFPVIAQVRATTRNTLVRAFADRAQRFVGTHMALLEGTGLVGPMALPSAPPVTSAPRPAPPGGPAPSAPPATSLPLSGLPLSGDSDEYAMNGHGM</sequence>
<gene>
    <name evidence="3" type="ORF">Sru01_49880</name>
</gene>
<feature type="compositionally biased region" description="Low complexity" evidence="1">
    <location>
        <begin position="434"/>
        <end position="447"/>
    </location>
</feature>
<organism evidence="3 4">
    <name type="scientific">Sphaerisporangium rufum</name>
    <dbReference type="NCBI Taxonomy" id="1381558"/>
    <lineage>
        <taxon>Bacteria</taxon>
        <taxon>Bacillati</taxon>
        <taxon>Actinomycetota</taxon>
        <taxon>Actinomycetes</taxon>
        <taxon>Streptosporangiales</taxon>
        <taxon>Streptosporangiaceae</taxon>
        <taxon>Sphaerisporangium</taxon>
    </lineage>
</organism>
<accession>A0A919V0E9</accession>
<dbReference type="EMBL" id="BOOU01000067">
    <property type="protein sequence ID" value="GII80006.1"/>
    <property type="molecule type" value="Genomic_DNA"/>
</dbReference>
<dbReference type="Pfam" id="PF13628">
    <property type="entry name" value="DUF4142"/>
    <property type="match status" value="2"/>
</dbReference>
<evidence type="ECO:0000256" key="1">
    <source>
        <dbReference type="SAM" id="MobiDB-lite"/>
    </source>
</evidence>
<dbReference type="RefSeq" id="WP_203990255.1">
    <property type="nucleotide sequence ID" value="NZ_BOOU01000067.1"/>
</dbReference>
<proteinExistence type="predicted"/>
<feature type="region of interest" description="Disordered" evidence="1">
    <location>
        <begin position="410"/>
        <end position="459"/>
    </location>
</feature>
<dbReference type="PROSITE" id="PS51257">
    <property type="entry name" value="PROKAR_LIPOPROTEIN"/>
    <property type="match status" value="1"/>
</dbReference>
<dbReference type="Proteomes" id="UP000655287">
    <property type="component" value="Unassembled WGS sequence"/>
</dbReference>
<dbReference type="PANTHER" id="PTHR38593:SF1">
    <property type="entry name" value="BLR2558 PROTEIN"/>
    <property type="match status" value="1"/>
</dbReference>
<protein>
    <recommendedName>
        <fullName evidence="2">DUF4142 domain-containing protein</fullName>
    </recommendedName>
</protein>
<evidence type="ECO:0000313" key="4">
    <source>
        <dbReference type="Proteomes" id="UP000655287"/>
    </source>
</evidence>
<dbReference type="PANTHER" id="PTHR38593">
    <property type="entry name" value="BLR2558 PROTEIN"/>
    <property type="match status" value="1"/>
</dbReference>
<dbReference type="InterPro" id="IPR025419">
    <property type="entry name" value="DUF4142"/>
</dbReference>
<keyword evidence="4" id="KW-1185">Reference proteome</keyword>
<name>A0A919V0E9_9ACTN</name>
<feature type="domain" description="DUF4142" evidence="2">
    <location>
        <begin position="66"/>
        <end position="200"/>
    </location>
</feature>